<dbReference type="Pfam" id="PF00583">
    <property type="entry name" value="Acetyltransf_1"/>
    <property type="match status" value="1"/>
</dbReference>
<dbReference type="InterPro" id="IPR016181">
    <property type="entry name" value="Acyl_CoA_acyltransferase"/>
</dbReference>
<proteinExistence type="predicted"/>
<dbReference type="CDD" id="cd04301">
    <property type="entry name" value="NAT_SF"/>
    <property type="match status" value="1"/>
</dbReference>
<reference evidence="1 2" key="1">
    <citation type="submission" date="2019-06" db="EMBL/GenBank/DDBJ databases">
        <title>Genome analyses of bacteria isolated from kimchi.</title>
        <authorList>
            <person name="Lee S."/>
            <person name="Ahn S."/>
            <person name="Roh S."/>
        </authorList>
    </citation>
    <scope>NUCLEOTIDE SEQUENCE [LARGE SCALE GENOMIC DNA]</scope>
    <source>
        <strain evidence="1 2">CBA3630</strain>
    </source>
</reference>
<accession>A0A5B8T066</accession>
<protein>
    <submittedName>
        <fullName evidence="1">GNAT family N-acetyltransferase</fullName>
    </submittedName>
</protein>
<sequence length="286" mass="32640">MLSDVNYSKLSQFLMAANLDQRQTCVMIADEAQEITQDLKTIDIDNSCLKLNQNGDIVGALIVDRYRSGDNLIDEVWGPLTLPYDDSVRQHLFDCYLENKVASAQPNFFFKPTDTWLFEQLKLRRADFTTENLWCKSLIDLPQNVVSGNVSFYQETINSDVANELNDIHNCVFHHPQRGMDTLLKNLSPYHFVCVLHEQNDIVSYAIIDINQSGETAHLDFIGTQTKYLRQGGAKQLVTAIFNDLVARHVKRLSLVQNQKAAAAFNLYQRLDFQCIETNVAAMLRK</sequence>
<dbReference type="PROSITE" id="PS51186">
    <property type="entry name" value="GNAT"/>
    <property type="match status" value="1"/>
</dbReference>
<name>A0A5B8T066_LEUPS</name>
<dbReference type="InterPro" id="IPR000182">
    <property type="entry name" value="GNAT_dom"/>
</dbReference>
<dbReference type="KEGG" id="lpse:FGL85_07295"/>
<evidence type="ECO:0000313" key="2">
    <source>
        <dbReference type="Proteomes" id="UP000321296"/>
    </source>
</evidence>
<keyword evidence="1" id="KW-0808">Transferase</keyword>
<dbReference type="Proteomes" id="UP000321296">
    <property type="component" value="Chromosome"/>
</dbReference>
<dbReference type="EMBL" id="CP042383">
    <property type="protein sequence ID" value="QEA42326.1"/>
    <property type="molecule type" value="Genomic_DNA"/>
</dbReference>
<organism evidence="1 2">
    <name type="scientific">Leuconostoc pseudomesenteroides</name>
    <dbReference type="NCBI Taxonomy" id="33968"/>
    <lineage>
        <taxon>Bacteria</taxon>
        <taxon>Bacillati</taxon>
        <taxon>Bacillota</taxon>
        <taxon>Bacilli</taxon>
        <taxon>Lactobacillales</taxon>
        <taxon>Lactobacillaceae</taxon>
        <taxon>Leuconostoc</taxon>
    </lineage>
</organism>
<dbReference type="AlphaFoldDB" id="A0A5B8T066"/>
<dbReference type="Gene3D" id="3.40.630.30">
    <property type="match status" value="1"/>
</dbReference>
<evidence type="ECO:0000313" key="1">
    <source>
        <dbReference type="EMBL" id="QEA42326.1"/>
    </source>
</evidence>
<dbReference type="SUPFAM" id="SSF55729">
    <property type="entry name" value="Acyl-CoA N-acyltransferases (Nat)"/>
    <property type="match status" value="1"/>
</dbReference>
<dbReference type="RefSeq" id="WP_147651485.1">
    <property type="nucleotide sequence ID" value="NZ_BMBO01000005.1"/>
</dbReference>
<gene>
    <name evidence="1" type="ORF">FGL85_07295</name>
</gene>
<dbReference type="GO" id="GO:0016747">
    <property type="term" value="F:acyltransferase activity, transferring groups other than amino-acyl groups"/>
    <property type="evidence" value="ECO:0007669"/>
    <property type="project" value="InterPro"/>
</dbReference>